<dbReference type="Proteomes" id="UP000053411">
    <property type="component" value="Unassembled WGS sequence"/>
</dbReference>
<dbReference type="Gene3D" id="3.20.20.60">
    <property type="entry name" value="Phosphoenolpyruvate-binding domains"/>
    <property type="match status" value="1"/>
</dbReference>
<dbReference type="InterPro" id="IPR040442">
    <property type="entry name" value="Pyrv_kinase-like_dom_sf"/>
</dbReference>
<organism evidence="5 6">
    <name type="scientific">Fonsecaea multimorphosa CBS 102226</name>
    <dbReference type="NCBI Taxonomy" id="1442371"/>
    <lineage>
        <taxon>Eukaryota</taxon>
        <taxon>Fungi</taxon>
        <taxon>Dikarya</taxon>
        <taxon>Ascomycota</taxon>
        <taxon>Pezizomycotina</taxon>
        <taxon>Eurotiomycetes</taxon>
        <taxon>Chaetothyriomycetidae</taxon>
        <taxon>Chaetothyriales</taxon>
        <taxon>Herpotrichiellaceae</taxon>
        <taxon>Fonsecaea</taxon>
    </lineage>
</organism>
<dbReference type="EMBL" id="KN848071">
    <property type="protein sequence ID" value="KIX98600.1"/>
    <property type="molecule type" value="Genomic_DNA"/>
</dbReference>
<dbReference type="PANTHER" id="PTHR30502">
    <property type="entry name" value="2-KETO-3-DEOXY-L-RHAMNONATE ALDOLASE"/>
    <property type="match status" value="1"/>
</dbReference>
<dbReference type="OrthoDB" id="1621678at2759"/>
<dbReference type="GO" id="GO:0005737">
    <property type="term" value="C:cytoplasm"/>
    <property type="evidence" value="ECO:0007669"/>
    <property type="project" value="TreeGrafter"/>
</dbReference>
<evidence type="ECO:0000256" key="1">
    <source>
        <dbReference type="ARBA" id="ARBA00005568"/>
    </source>
</evidence>
<name>A0A0D2H9P7_9EURO</name>
<dbReference type="STRING" id="1442371.A0A0D2H9P7"/>
<reference evidence="5 6" key="1">
    <citation type="submission" date="2015-01" db="EMBL/GenBank/DDBJ databases">
        <title>The Genome Sequence of Fonsecaea multimorphosa CBS 102226.</title>
        <authorList>
            <consortium name="The Broad Institute Genomics Platform"/>
            <person name="Cuomo C."/>
            <person name="de Hoog S."/>
            <person name="Gorbushina A."/>
            <person name="Stielow B."/>
            <person name="Teixiera M."/>
            <person name="Abouelleil A."/>
            <person name="Chapman S.B."/>
            <person name="Priest M."/>
            <person name="Young S.K."/>
            <person name="Wortman J."/>
            <person name="Nusbaum C."/>
            <person name="Birren B."/>
        </authorList>
    </citation>
    <scope>NUCLEOTIDE SEQUENCE [LARGE SCALE GENOMIC DNA]</scope>
    <source>
        <strain evidence="5 6">CBS 102226</strain>
    </source>
</reference>
<sequence length="290" mass="30677">MSCGAADIGSRQTPRPAASAARLQSFSGLLKERGNLVGAAVTIGNTFCAQITARVGFDWVLIDMEHAPMSAREASSLVQAVVTASGGQCVPVIRTPAHGVEWVKWALDSGAAGIIIPMVTTAQECENIIQRAVYPPRGQRSFGPFLAPYADIDPAADVTKYMKERAKEVAIIPMIESMEGVQNAEAILRVPGVTACFVGPYDLRQSMGLQGGDGEEPAYISALQRILEAGKRNNVVVGTVGATEASAKRKVEMGFKFLLTGQEPNFLAAGAKATLQQCQRGVNAARTSNL</sequence>
<dbReference type="PANTHER" id="PTHR30502:SF0">
    <property type="entry name" value="PHOSPHOENOLPYRUVATE CARBOXYLASE FAMILY PROTEIN"/>
    <property type="match status" value="1"/>
</dbReference>
<evidence type="ECO:0000256" key="2">
    <source>
        <dbReference type="ARBA" id="ARBA00022723"/>
    </source>
</evidence>
<keyword evidence="3" id="KW-0456">Lyase</keyword>
<dbReference type="AlphaFoldDB" id="A0A0D2H9P7"/>
<dbReference type="InterPro" id="IPR015813">
    <property type="entry name" value="Pyrv/PenolPyrv_kinase-like_dom"/>
</dbReference>
<dbReference type="GeneID" id="27711647"/>
<dbReference type="Pfam" id="PF03328">
    <property type="entry name" value="HpcH_HpaI"/>
    <property type="match status" value="1"/>
</dbReference>
<dbReference type="RefSeq" id="XP_016632723.1">
    <property type="nucleotide sequence ID" value="XM_016776404.1"/>
</dbReference>
<evidence type="ECO:0000259" key="4">
    <source>
        <dbReference type="Pfam" id="PF03328"/>
    </source>
</evidence>
<comment type="similarity">
    <text evidence="1">Belongs to the HpcH/HpaI aldolase family.</text>
</comment>
<evidence type="ECO:0000256" key="3">
    <source>
        <dbReference type="ARBA" id="ARBA00023239"/>
    </source>
</evidence>
<protein>
    <recommendedName>
        <fullName evidence="4">HpcH/HpaI aldolase/citrate lyase domain-containing protein</fullName>
    </recommendedName>
</protein>
<dbReference type="VEuPathDB" id="FungiDB:Z520_05901"/>
<keyword evidence="2" id="KW-0479">Metal-binding</keyword>
<gene>
    <name evidence="5" type="ORF">Z520_05901</name>
</gene>
<dbReference type="GO" id="GO:0016832">
    <property type="term" value="F:aldehyde-lyase activity"/>
    <property type="evidence" value="ECO:0007669"/>
    <property type="project" value="TreeGrafter"/>
</dbReference>
<keyword evidence="6" id="KW-1185">Reference proteome</keyword>
<feature type="domain" description="HpcH/HpaI aldolase/citrate lyase" evidence="4">
    <location>
        <begin position="46"/>
        <end position="261"/>
    </location>
</feature>
<dbReference type="InterPro" id="IPR050251">
    <property type="entry name" value="HpcH-HpaI_aldolase"/>
</dbReference>
<proteinExistence type="inferred from homology"/>
<accession>A0A0D2H9P7</accession>
<evidence type="ECO:0000313" key="6">
    <source>
        <dbReference type="Proteomes" id="UP000053411"/>
    </source>
</evidence>
<dbReference type="GO" id="GO:0046872">
    <property type="term" value="F:metal ion binding"/>
    <property type="evidence" value="ECO:0007669"/>
    <property type="project" value="UniProtKB-KW"/>
</dbReference>
<dbReference type="SUPFAM" id="SSF51621">
    <property type="entry name" value="Phosphoenolpyruvate/pyruvate domain"/>
    <property type="match status" value="1"/>
</dbReference>
<evidence type="ECO:0000313" key="5">
    <source>
        <dbReference type="EMBL" id="KIX98600.1"/>
    </source>
</evidence>
<dbReference type="InterPro" id="IPR005000">
    <property type="entry name" value="Aldolase/citrate-lyase_domain"/>
</dbReference>